<proteinExistence type="predicted"/>
<dbReference type="EMBL" id="LR796626">
    <property type="protein sequence ID" value="CAB4155868.1"/>
    <property type="molecule type" value="Genomic_DNA"/>
</dbReference>
<protein>
    <submittedName>
        <fullName evidence="1">Uncharacterized protein</fullName>
    </submittedName>
</protein>
<evidence type="ECO:0000313" key="2">
    <source>
        <dbReference type="EMBL" id="CAB4155868.1"/>
    </source>
</evidence>
<evidence type="ECO:0000313" key="3">
    <source>
        <dbReference type="EMBL" id="CAB4213520.1"/>
    </source>
</evidence>
<reference evidence="1" key="1">
    <citation type="submission" date="2020-04" db="EMBL/GenBank/DDBJ databases">
        <authorList>
            <person name="Chiriac C."/>
            <person name="Salcher M."/>
            <person name="Ghai R."/>
            <person name="Kavagutti S V."/>
        </authorList>
    </citation>
    <scope>NUCLEOTIDE SEQUENCE</scope>
</reference>
<organism evidence="1">
    <name type="scientific">uncultured Caudovirales phage</name>
    <dbReference type="NCBI Taxonomy" id="2100421"/>
    <lineage>
        <taxon>Viruses</taxon>
        <taxon>Duplodnaviria</taxon>
        <taxon>Heunggongvirae</taxon>
        <taxon>Uroviricota</taxon>
        <taxon>Caudoviricetes</taxon>
        <taxon>Peduoviridae</taxon>
        <taxon>Maltschvirus</taxon>
        <taxon>Maltschvirus maltsch</taxon>
    </lineage>
</organism>
<accession>A0A6J5M4S5</accession>
<evidence type="ECO:0000313" key="1">
    <source>
        <dbReference type="EMBL" id="CAB4140397.1"/>
    </source>
</evidence>
<gene>
    <name evidence="3" type="ORF">UFOVP1449_40</name>
    <name evidence="1" type="ORF">UFOVP400_22</name>
    <name evidence="2" type="ORF">UFOVP669_31</name>
</gene>
<sequence length="69" mass="7811">MTTPTVITLATYANGKIRRIHEGIDIVCQEYIDGVWVEFVRTNEMSNDYAYTETTGACIARAHQLRSQS</sequence>
<name>A0A6J5M4S5_9CAUD</name>
<dbReference type="EMBL" id="LR796370">
    <property type="protein sequence ID" value="CAB4140397.1"/>
    <property type="molecule type" value="Genomic_DNA"/>
</dbReference>
<dbReference type="EMBL" id="LR797399">
    <property type="protein sequence ID" value="CAB4213520.1"/>
    <property type="molecule type" value="Genomic_DNA"/>
</dbReference>